<dbReference type="GO" id="GO:0006801">
    <property type="term" value="P:superoxide metabolic process"/>
    <property type="evidence" value="ECO:0007669"/>
    <property type="project" value="InterPro"/>
</dbReference>
<dbReference type="InterPro" id="IPR036423">
    <property type="entry name" value="SOD-like_Cu/Zn_dom_sf"/>
</dbReference>
<dbReference type="AlphaFoldDB" id="N1J9J1"/>
<organism evidence="2 3">
    <name type="scientific">Blumeria graminis f. sp. hordei (strain DH14)</name>
    <name type="common">Barley powdery mildew</name>
    <name type="synonym">Oidium monilioides f. sp. hordei</name>
    <dbReference type="NCBI Taxonomy" id="546991"/>
    <lineage>
        <taxon>Eukaryota</taxon>
        <taxon>Fungi</taxon>
        <taxon>Dikarya</taxon>
        <taxon>Ascomycota</taxon>
        <taxon>Pezizomycotina</taxon>
        <taxon>Leotiomycetes</taxon>
        <taxon>Erysiphales</taxon>
        <taxon>Erysiphaceae</taxon>
        <taxon>Blumeria</taxon>
        <taxon>Blumeria hordei</taxon>
    </lineage>
</organism>
<comment type="caution">
    <text evidence="2">The sequence shown here is derived from an EMBL/GenBank/DDBJ whole genome shotgun (WGS) entry which is preliminary data.</text>
</comment>
<dbReference type="STRING" id="546991.N1J9J1"/>
<dbReference type="InParanoid" id="N1J9J1"/>
<name>N1J9J1_BLUG1</name>
<keyword evidence="3" id="KW-1185">Reference proteome</keyword>
<dbReference type="OrthoDB" id="159229at2759"/>
<dbReference type="HOGENOM" id="CLU_063073_0_0_1"/>
<evidence type="ECO:0000313" key="3">
    <source>
        <dbReference type="Proteomes" id="UP000015441"/>
    </source>
</evidence>
<keyword evidence="1" id="KW-0732">Signal</keyword>
<accession>N1J9J1</accession>
<feature type="chain" id="PRO_5004107085" evidence="1">
    <location>
        <begin position="19"/>
        <end position="264"/>
    </location>
</feature>
<dbReference type="EMBL" id="CAUH01003074">
    <property type="protein sequence ID" value="CCU76831.1"/>
    <property type="molecule type" value="Genomic_DNA"/>
</dbReference>
<dbReference type="SUPFAM" id="SSF49329">
    <property type="entry name" value="Cu,Zn superoxide dismutase-like"/>
    <property type="match status" value="1"/>
</dbReference>
<reference evidence="2 3" key="1">
    <citation type="journal article" date="2010" name="Science">
        <title>Genome expansion and gene loss in powdery mildew fungi reveal tradeoffs in extreme parasitism.</title>
        <authorList>
            <person name="Spanu P.D."/>
            <person name="Abbott J.C."/>
            <person name="Amselem J."/>
            <person name="Burgis T.A."/>
            <person name="Soanes D.M."/>
            <person name="Stueber K."/>
            <person name="Ver Loren van Themaat E."/>
            <person name="Brown J.K.M."/>
            <person name="Butcher S.A."/>
            <person name="Gurr S.J."/>
            <person name="Lebrun M.-H."/>
            <person name="Ridout C.J."/>
            <person name="Schulze-Lefert P."/>
            <person name="Talbot N.J."/>
            <person name="Ahmadinejad N."/>
            <person name="Ametz C."/>
            <person name="Barton G.R."/>
            <person name="Benjdia M."/>
            <person name="Bidzinski P."/>
            <person name="Bindschedler L.V."/>
            <person name="Both M."/>
            <person name="Brewer M.T."/>
            <person name="Cadle-Davidson L."/>
            <person name="Cadle-Davidson M.M."/>
            <person name="Collemare J."/>
            <person name="Cramer R."/>
            <person name="Frenkel O."/>
            <person name="Godfrey D."/>
            <person name="Harriman J."/>
            <person name="Hoede C."/>
            <person name="King B.C."/>
            <person name="Klages S."/>
            <person name="Kleemann J."/>
            <person name="Knoll D."/>
            <person name="Koti P.S."/>
            <person name="Kreplak J."/>
            <person name="Lopez-Ruiz F.J."/>
            <person name="Lu X."/>
            <person name="Maekawa T."/>
            <person name="Mahanil S."/>
            <person name="Micali C."/>
            <person name="Milgroom M.G."/>
            <person name="Montana G."/>
            <person name="Noir S."/>
            <person name="O'Connell R.J."/>
            <person name="Oberhaensli S."/>
            <person name="Parlange F."/>
            <person name="Pedersen C."/>
            <person name="Quesneville H."/>
            <person name="Reinhardt R."/>
            <person name="Rott M."/>
            <person name="Sacristan S."/>
            <person name="Schmidt S.M."/>
            <person name="Schoen M."/>
            <person name="Skamnioti P."/>
            <person name="Sommer H."/>
            <person name="Stephens A."/>
            <person name="Takahara H."/>
            <person name="Thordal-Christensen H."/>
            <person name="Vigouroux M."/>
            <person name="Wessling R."/>
            <person name="Wicker T."/>
            <person name="Panstruga R."/>
        </authorList>
    </citation>
    <scope>NUCLEOTIDE SEQUENCE [LARGE SCALE GENOMIC DNA]</scope>
    <source>
        <strain evidence="2">DH14</strain>
    </source>
</reference>
<evidence type="ECO:0000313" key="2">
    <source>
        <dbReference type="EMBL" id="CCU76831.1"/>
    </source>
</evidence>
<dbReference type="eggNOG" id="ENOG502S5NX">
    <property type="taxonomic scope" value="Eukaryota"/>
</dbReference>
<sequence>MQFTYLAVTVALTNYAVAQSVVTGMLGNATVVEDNPPGVTYTASLPSMNLSSQNNSRSNIMGSVSATANPDGIGVMFNVRFSNLPTTGGPFGKLLPRYYDPHANNLLAYHLHVAPVPSDGNCTSALGHLDPFIRGEDIACNMSLPQTCQVGDLSGKHGKITSDPFEASYSEEFASTTTGLGSFFGNRSIVVHSSDKTRIACANFTLAGAVGDGMSNTTNGTYGNSTDGNGTDNTSPIQFEGNANHIGVTYVIALTTLIHLALMA</sequence>
<gene>
    <name evidence="2" type="ORF">BGHDH14_bgh00848</name>
</gene>
<dbReference type="GO" id="GO:0046872">
    <property type="term" value="F:metal ion binding"/>
    <property type="evidence" value="ECO:0007669"/>
    <property type="project" value="InterPro"/>
</dbReference>
<protein>
    <submittedName>
        <fullName evidence="2">Putative Cu/Zn superoxide dismutase</fullName>
    </submittedName>
</protein>
<proteinExistence type="predicted"/>
<dbReference type="Proteomes" id="UP000015441">
    <property type="component" value="Unassembled WGS sequence"/>
</dbReference>
<evidence type="ECO:0000256" key="1">
    <source>
        <dbReference type="SAM" id="SignalP"/>
    </source>
</evidence>
<dbReference type="Gene3D" id="2.60.40.200">
    <property type="entry name" value="Superoxide dismutase, copper/zinc binding domain"/>
    <property type="match status" value="1"/>
</dbReference>
<feature type="signal peptide" evidence="1">
    <location>
        <begin position="1"/>
        <end position="18"/>
    </location>
</feature>